<name>A0AAE4AKI6_9FIRM</name>
<evidence type="ECO:0000256" key="4">
    <source>
        <dbReference type="ARBA" id="ARBA00023125"/>
    </source>
</evidence>
<reference evidence="6" key="1">
    <citation type="submission" date="2023-07" db="EMBL/GenBank/DDBJ databases">
        <title>Genomic Encyclopedia of Type Strains, Phase IV (KMG-IV): sequencing the most valuable type-strain genomes for metagenomic binning, comparative biology and taxonomic classification.</title>
        <authorList>
            <person name="Goeker M."/>
        </authorList>
    </citation>
    <scope>NUCLEOTIDE SEQUENCE</scope>
    <source>
        <strain evidence="6">DSM 19659</strain>
    </source>
</reference>
<keyword evidence="5" id="KW-0233">DNA recombination</keyword>
<evidence type="ECO:0000256" key="5">
    <source>
        <dbReference type="ARBA" id="ARBA00023172"/>
    </source>
</evidence>
<dbReference type="EMBL" id="JAUSTO010000010">
    <property type="protein sequence ID" value="MDQ0152948.1"/>
    <property type="molecule type" value="Genomic_DNA"/>
</dbReference>
<dbReference type="GO" id="GO:0004803">
    <property type="term" value="F:transposase activity"/>
    <property type="evidence" value="ECO:0007669"/>
    <property type="project" value="InterPro"/>
</dbReference>
<sequence>MSGNIIQLNEDLIKNNLKDLVRNSVEETLNALLDHEADELVRADKYQRSAERQGYRSGHYD</sequence>
<dbReference type="Pfam" id="PF00872">
    <property type="entry name" value="Transposase_mut"/>
    <property type="match status" value="1"/>
</dbReference>
<protein>
    <submittedName>
        <fullName evidence="6">Transposase-like protein</fullName>
    </submittedName>
</protein>
<evidence type="ECO:0000256" key="2">
    <source>
        <dbReference type="ARBA" id="ARBA00010961"/>
    </source>
</evidence>
<proteinExistence type="inferred from homology"/>
<comment type="similarity">
    <text evidence="2">Belongs to the transposase mutator family.</text>
</comment>
<feature type="non-terminal residue" evidence="6">
    <location>
        <position position="61"/>
    </location>
</feature>
<comment type="function">
    <text evidence="1">Required for the transposition of the insertion element.</text>
</comment>
<gene>
    <name evidence="6" type="ORF">J2S20_001654</name>
</gene>
<keyword evidence="3" id="KW-0815">Transposition</keyword>
<evidence type="ECO:0000256" key="1">
    <source>
        <dbReference type="ARBA" id="ARBA00002190"/>
    </source>
</evidence>
<keyword evidence="4" id="KW-0238">DNA-binding</keyword>
<comment type="caution">
    <text evidence="6">The sequence shown here is derived from an EMBL/GenBank/DDBJ whole genome shotgun (WGS) entry which is preliminary data.</text>
</comment>
<dbReference type="GO" id="GO:0003677">
    <property type="term" value="F:DNA binding"/>
    <property type="evidence" value="ECO:0007669"/>
    <property type="project" value="UniProtKB-KW"/>
</dbReference>
<dbReference type="AlphaFoldDB" id="A0AAE4AKI6"/>
<keyword evidence="7" id="KW-1185">Reference proteome</keyword>
<evidence type="ECO:0000313" key="7">
    <source>
        <dbReference type="Proteomes" id="UP001241537"/>
    </source>
</evidence>
<dbReference type="GO" id="GO:0006313">
    <property type="term" value="P:DNA transposition"/>
    <property type="evidence" value="ECO:0007669"/>
    <property type="project" value="InterPro"/>
</dbReference>
<evidence type="ECO:0000313" key="6">
    <source>
        <dbReference type="EMBL" id="MDQ0152948.1"/>
    </source>
</evidence>
<evidence type="ECO:0000256" key="3">
    <source>
        <dbReference type="ARBA" id="ARBA00022578"/>
    </source>
</evidence>
<organism evidence="6 7">
    <name type="scientific">Moryella indoligenes</name>
    <dbReference type="NCBI Taxonomy" id="371674"/>
    <lineage>
        <taxon>Bacteria</taxon>
        <taxon>Bacillati</taxon>
        <taxon>Bacillota</taxon>
        <taxon>Clostridia</taxon>
        <taxon>Lachnospirales</taxon>
        <taxon>Lachnospiraceae</taxon>
        <taxon>Moryella</taxon>
    </lineage>
</organism>
<accession>A0AAE4AKI6</accession>
<dbReference type="Proteomes" id="UP001241537">
    <property type="component" value="Unassembled WGS sequence"/>
</dbReference>
<dbReference type="RefSeq" id="WP_307254922.1">
    <property type="nucleotide sequence ID" value="NZ_JAUSTO010000010.1"/>
</dbReference>
<dbReference type="InterPro" id="IPR001207">
    <property type="entry name" value="Transposase_mutator"/>
</dbReference>